<feature type="compositionally biased region" description="Low complexity" evidence="1">
    <location>
        <begin position="10"/>
        <end position="24"/>
    </location>
</feature>
<dbReference type="AlphaFoldDB" id="A0A182QAD6"/>
<protein>
    <submittedName>
        <fullName evidence="2">Uncharacterized protein</fullName>
    </submittedName>
</protein>
<proteinExistence type="predicted"/>
<feature type="region of interest" description="Disordered" evidence="1">
    <location>
        <begin position="62"/>
        <end position="135"/>
    </location>
</feature>
<sequence length="236" mass="24921">MVNLVERTTTDTTTTTTTPPTAATDVSSLQTSFFPSSVPTAAGLTVADNRFPLFLDHQAASVGADSDNDDRISTDDERGDGAGGRSPRRIGHRALARTPPLNGTAAKKRCLRSPSEPSDEPQRAGNSGATNGIDHDHEMTSTVAAVTAAANKAVAALMQYRQQQQQSQQAASANCKCAEEWNVSEAIPASSGMKNEMPALALESIKFGVAIAWPTWGSHSALMSPNHALMRIVPSY</sequence>
<organism evidence="2 3">
    <name type="scientific">Anopheles farauti</name>
    <dbReference type="NCBI Taxonomy" id="69004"/>
    <lineage>
        <taxon>Eukaryota</taxon>
        <taxon>Metazoa</taxon>
        <taxon>Ecdysozoa</taxon>
        <taxon>Arthropoda</taxon>
        <taxon>Hexapoda</taxon>
        <taxon>Insecta</taxon>
        <taxon>Pterygota</taxon>
        <taxon>Neoptera</taxon>
        <taxon>Endopterygota</taxon>
        <taxon>Diptera</taxon>
        <taxon>Nematocera</taxon>
        <taxon>Culicoidea</taxon>
        <taxon>Culicidae</taxon>
        <taxon>Anophelinae</taxon>
        <taxon>Anopheles</taxon>
    </lineage>
</organism>
<dbReference type="EMBL" id="AXCN02000928">
    <property type="status" value="NOT_ANNOTATED_CDS"/>
    <property type="molecule type" value="Genomic_DNA"/>
</dbReference>
<feature type="compositionally biased region" description="Basic residues" evidence="1">
    <location>
        <begin position="86"/>
        <end position="95"/>
    </location>
</feature>
<dbReference type="VEuPathDB" id="VectorBase:AFAF006237"/>
<reference evidence="3" key="1">
    <citation type="submission" date="2014-01" db="EMBL/GenBank/DDBJ databases">
        <title>The Genome Sequence of Anopheles farauti FAR1 (V2).</title>
        <authorList>
            <consortium name="The Broad Institute Genomics Platform"/>
            <person name="Neafsey D.E."/>
            <person name="Besansky N."/>
            <person name="Howell P."/>
            <person name="Walton C."/>
            <person name="Young S.K."/>
            <person name="Zeng Q."/>
            <person name="Gargeya S."/>
            <person name="Fitzgerald M."/>
            <person name="Haas B."/>
            <person name="Abouelleil A."/>
            <person name="Allen A.W."/>
            <person name="Alvarado L."/>
            <person name="Arachchi H.M."/>
            <person name="Berlin A.M."/>
            <person name="Chapman S.B."/>
            <person name="Gainer-Dewar J."/>
            <person name="Goldberg J."/>
            <person name="Griggs A."/>
            <person name="Gujja S."/>
            <person name="Hansen M."/>
            <person name="Howarth C."/>
            <person name="Imamovic A."/>
            <person name="Ireland A."/>
            <person name="Larimer J."/>
            <person name="McCowan C."/>
            <person name="Murphy C."/>
            <person name="Pearson M."/>
            <person name="Poon T.W."/>
            <person name="Priest M."/>
            <person name="Roberts A."/>
            <person name="Saif S."/>
            <person name="Shea T."/>
            <person name="Sisk P."/>
            <person name="Sykes S."/>
            <person name="Wortman J."/>
            <person name="Nusbaum C."/>
            <person name="Birren B."/>
        </authorList>
    </citation>
    <scope>NUCLEOTIDE SEQUENCE [LARGE SCALE GENOMIC DNA]</scope>
    <source>
        <strain evidence="3">FAR1</strain>
    </source>
</reference>
<evidence type="ECO:0000313" key="2">
    <source>
        <dbReference type="EnsemblMetazoa" id="AFAF006237-PA"/>
    </source>
</evidence>
<evidence type="ECO:0000256" key="1">
    <source>
        <dbReference type="SAM" id="MobiDB-lite"/>
    </source>
</evidence>
<evidence type="ECO:0000313" key="3">
    <source>
        <dbReference type="Proteomes" id="UP000075886"/>
    </source>
</evidence>
<name>A0A182QAD6_9DIPT</name>
<reference evidence="2" key="2">
    <citation type="submission" date="2020-05" db="UniProtKB">
        <authorList>
            <consortium name="EnsemblMetazoa"/>
        </authorList>
    </citation>
    <scope>IDENTIFICATION</scope>
    <source>
        <strain evidence="2">FAR1</strain>
    </source>
</reference>
<feature type="region of interest" description="Disordered" evidence="1">
    <location>
        <begin position="1"/>
        <end position="24"/>
    </location>
</feature>
<feature type="compositionally biased region" description="Basic and acidic residues" evidence="1">
    <location>
        <begin position="69"/>
        <end position="80"/>
    </location>
</feature>
<dbReference type="Proteomes" id="UP000075886">
    <property type="component" value="Unassembled WGS sequence"/>
</dbReference>
<keyword evidence="3" id="KW-1185">Reference proteome</keyword>
<dbReference type="EnsemblMetazoa" id="AFAF006237-RA">
    <property type="protein sequence ID" value="AFAF006237-PA"/>
    <property type="gene ID" value="AFAF006237"/>
</dbReference>
<accession>A0A182QAD6</accession>